<dbReference type="EMBL" id="BPQB01000137">
    <property type="protein sequence ID" value="GJF00153.1"/>
    <property type="molecule type" value="Genomic_DNA"/>
</dbReference>
<accession>A0A9P3LNH8</accession>
<dbReference type="Proteomes" id="UP000703269">
    <property type="component" value="Unassembled WGS sequence"/>
</dbReference>
<protein>
    <submittedName>
        <fullName evidence="1">Uncharacterized protein</fullName>
    </submittedName>
</protein>
<evidence type="ECO:0000313" key="1">
    <source>
        <dbReference type="EMBL" id="GJF00153.1"/>
    </source>
</evidence>
<proteinExistence type="predicted"/>
<organism evidence="1 2">
    <name type="scientific">Phanerochaete sordida</name>
    <dbReference type="NCBI Taxonomy" id="48140"/>
    <lineage>
        <taxon>Eukaryota</taxon>
        <taxon>Fungi</taxon>
        <taxon>Dikarya</taxon>
        <taxon>Basidiomycota</taxon>
        <taxon>Agaricomycotina</taxon>
        <taxon>Agaricomycetes</taxon>
        <taxon>Polyporales</taxon>
        <taxon>Phanerochaetaceae</taxon>
        <taxon>Phanerochaete</taxon>
    </lineage>
</organism>
<evidence type="ECO:0000313" key="2">
    <source>
        <dbReference type="Proteomes" id="UP000703269"/>
    </source>
</evidence>
<reference evidence="1 2" key="1">
    <citation type="submission" date="2021-08" db="EMBL/GenBank/DDBJ databases">
        <title>Draft Genome Sequence of Phanerochaete sordida strain YK-624.</title>
        <authorList>
            <person name="Mori T."/>
            <person name="Dohra H."/>
            <person name="Suzuki T."/>
            <person name="Kawagishi H."/>
            <person name="Hirai H."/>
        </authorList>
    </citation>
    <scope>NUCLEOTIDE SEQUENCE [LARGE SCALE GENOMIC DNA]</scope>
    <source>
        <strain evidence="1 2">YK-624</strain>
    </source>
</reference>
<keyword evidence="2" id="KW-1185">Reference proteome</keyword>
<dbReference type="AlphaFoldDB" id="A0A9P3LNH8"/>
<name>A0A9P3LNH8_9APHY</name>
<gene>
    <name evidence="1" type="ORF">PsYK624_164320</name>
</gene>
<sequence length="191" mass="21830">MSIRGRRGRWWQDRLRRRSLNVPRACQRQLRERDRDHAVLFHLALSGAHPTDSLLECGLRSSVVEITIASVDLLVRRKVQILADVHRRHPHTLNGKHAGLQLFQDLGGGVLRDPLQQLFLRVFVASRYLKTSTQYVLDLVDGEFTDVSCLARLQVIGLQLPSIRPPPARRARSLSPRWSKSKKKIALLDSI</sequence>
<comment type="caution">
    <text evidence="1">The sequence shown here is derived from an EMBL/GenBank/DDBJ whole genome shotgun (WGS) entry which is preliminary data.</text>
</comment>